<dbReference type="Gene3D" id="3.40.720.10">
    <property type="entry name" value="Alkaline Phosphatase, subunit A"/>
    <property type="match status" value="1"/>
</dbReference>
<proteinExistence type="inferred from homology"/>
<protein>
    <submittedName>
        <fullName evidence="4">Sulfatase</fullName>
    </submittedName>
</protein>
<comment type="similarity">
    <text evidence="1">Belongs to the sulfatase family.</text>
</comment>
<evidence type="ECO:0000256" key="1">
    <source>
        <dbReference type="ARBA" id="ARBA00008779"/>
    </source>
</evidence>
<keyword evidence="5" id="KW-1185">Reference proteome</keyword>
<dbReference type="PANTHER" id="PTHR42693">
    <property type="entry name" value="ARYLSULFATASE FAMILY MEMBER"/>
    <property type="match status" value="1"/>
</dbReference>
<keyword evidence="2" id="KW-0378">Hydrolase</keyword>
<dbReference type="SUPFAM" id="SSF53649">
    <property type="entry name" value="Alkaline phosphatase-like"/>
    <property type="match status" value="1"/>
</dbReference>
<dbReference type="InterPro" id="IPR000917">
    <property type="entry name" value="Sulfatase_N"/>
</dbReference>
<sequence>MTDSSTTELANRSNVVLVHCHDLGQHLGSYGADVETPNLDRLAAEGVRMENSFCTAPHCSPSRSSMMTGAYPHENGLMGLAHMGWELDDDWMTLPKYLREIGYSTHLLGFQHEVPENPERLGYDYVDTETKRALELVDVVADFFESAAANASNDAAPAGSNADPTEPFFVSIGLEEPHRPFRREYLPSEVYDDVDPETISLDDFPYLPDEPGVREDVADLRSLIERTLDPAIGRYREALEKAGLAEDTLFVFTTDHGLAMPRAKGTCYDPGIETALILHHPNVVEGGAVHDELVSNVDLMPTLLDLLENDPPADVSGRSFAPLLRGDEYEPRDRIFGEMTWHDRYNPIRAIRTERYKYVRNFSVLPKVFVPMDVAPTPSGRAVHEEFHVGQRPAEELYDLERDPHELENLASDRTPFETAAEASHPDPNHVDALDRLRDELREWMEATNDPLLEGPVPYPSVE</sequence>
<organism evidence="4 5">
    <name type="scientific">Halorubrum trueperi</name>
    <dbReference type="NCBI Taxonomy" id="2004704"/>
    <lineage>
        <taxon>Archaea</taxon>
        <taxon>Methanobacteriati</taxon>
        <taxon>Methanobacteriota</taxon>
        <taxon>Stenosarchaea group</taxon>
        <taxon>Halobacteria</taxon>
        <taxon>Halobacteriales</taxon>
        <taxon>Haloferacaceae</taxon>
        <taxon>Halorubrum</taxon>
    </lineage>
</organism>
<name>A0ABD5UNN4_9EURY</name>
<dbReference type="CDD" id="cd16027">
    <property type="entry name" value="SGSH"/>
    <property type="match status" value="1"/>
</dbReference>
<evidence type="ECO:0000256" key="2">
    <source>
        <dbReference type="ARBA" id="ARBA00022801"/>
    </source>
</evidence>
<dbReference type="AlphaFoldDB" id="A0ABD5UNN4"/>
<dbReference type="InterPro" id="IPR017850">
    <property type="entry name" value="Alkaline_phosphatase_core_sf"/>
</dbReference>
<evidence type="ECO:0000313" key="5">
    <source>
        <dbReference type="Proteomes" id="UP001596333"/>
    </source>
</evidence>
<gene>
    <name evidence="4" type="ORF">ACFQEY_14165</name>
</gene>
<evidence type="ECO:0000313" key="4">
    <source>
        <dbReference type="EMBL" id="MFC6890145.1"/>
    </source>
</evidence>
<accession>A0ABD5UNN4</accession>
<feature type="domain" description="Sulfatase N-terminal" evidence="3">
    <location>
        <begin position="14"/>
        <end position="307"/>
    </location>
</feature>
<dbReference type="Pfam" id="PF00884">
    <property type="entry name" value="Sulfatase"/>
    <property type="match status" value="1"/>
</dbReference>
<dbReference type="EMBL" id="JBHSXI010000016">
    <property type="protein sequence ID" value="MFC6890145.1"/>
    <property type="molecule type" value="Genomic_DNA"/>
</dbReference>
<evidence type="ECO:0000259" key="3">
    <source>
        <dbReference type="Pfam" id="PF00884"/>
    </source>
</evidence>
<dbReference type="InterPro" id="IPR050738">
    <property type="entry name" value="Sulfatase"/>
</dbReference>
<dbReference type="RefSeq" id="WP_379769718.1">
    <property type="nucleotide sequence ID" value="NZ_JBHSXI010000016.1"/>
</dbReference>
<dbReference type="Proteomes" id="UP001596333">
    <property type="component" value="Unassembled WGS sequence"/>
</dbReference>
<dbReference type="GO" id="GO:0016787">
    <property type="term" value="F:hydrolase activity"/>
    <property type="evidence" value="ECO:0007669"/>
    <property type="project" value="UniProtKB-KW"/>
</dbReference>
<reference evidence="4 5" key="1">
    <citation type="journal article" date="2019" name="Int. J. Syst. Evol. Microbiol.">
        <title>The Global Catalogue of Microorganisms (GCM) 10K type strain sequencing project: providing services to taxonomists for standard genome sequencing and annotation.</title>
        <authorList>
            <consortium name="The Broad Institute Genomics Platform"/>
            <consortium name="The Broad Institute Genome Sequencing Center for Infectious Disease"/>
            <person name="Wu L."/>
            <person name="Ma J."/>
        </authorList>
    </citation>
    <scope>NUCLEOTIDE SEQUENCE [LARGE SCALE GENOMIC DNA]</scope>
    <source>
        <strain evidence="4 5">Y73</strain>
    </source>
</reference>
<dbReference type="PANTHER" id="PTHR42693:SF53">
    <property type="entry name" value="ENDO-4-O-SULFATASE"/>
    <property type="match status" value="1"/>
</dbReference>
<comment type="caution">
    <text evidence="4">The sequence shown here is derived from an EMBL/GenBank/DDBJ whole genome shotgun (WGS) entry which is preliminary data.</text>
</comment>